<proteinExistence type="predicted"/>
<dbReference type="Gene3D" id="3.40.50.2300">
    <property type="match status" value="1"/>
</dbReference>
<dbReference type="RefSeq" id="WP_256506990.1">
    <property type="nucleotide sequence ID" value="NZ_CP101740.1"/>
</dbReference>
<evidence type="ECO:0000313" key="3">
    <source>
        <dbReference type="EMBL" id="UUL83146.1"/>
    </source>
</evidence>
<gene>
    <name evidence="3" type="ORF">NMP03_02605</name>
</gene>
<evidence type="ECO:0000259" key="2">
    <source>
        <dbReference type="PROSITE" id="PS50110"/>
    </source>
</evidence>
<reference evidence="3" key="1">
    <citation type="submission" date="2022-07" db="EMBL/GenBank/DDBJ databases">
        <title>Sphingomonas sp. nov., a novel bacterium isolated from the north slope of the Mount Everest.</title>
        <authorList>
            <person name="Cui X."/>
            <person name="Liu Y."/>
        </authorList>
    </citation>
    <scope>NUCLEOTIDE SEQUENCE</scope>
    <source>
        <strain evidence="3">S5-59</strain>
    </source>
</reference>
<dbReference type="InterPro" id="IPR011006">
    <property type="entry name" value="CheY-like_superfamily"/>
</dbReference>
<feature type="domain" description="Response regulatory" evidence="2">
    <location>
        <begin position="1"/>
        <end position="113"/>
    </location>
</feature>
<dbReference type="Proteomes" id="UP001058533">
    <property type="component" value="Chromosome"/>
</dbReference>
<dbReference type="EMBL" id="CP101740">
    <property type="protein sequence ID" value="UUL83146.1"/>
    <property type="molecule type" value="Genomic_DNA"/>
</dbReference>
<sequence>MIVEPEDSVRRSLQLMLQGLRFAVRSFDGVPPALADAYSRNAHVLLLADGVFHAGGGALLSVLRASGWQGRAILVTRSPHLGRAAAANSAGFAAVLIKPVGRLDLLNALAKLF</sequence>
<evidence type="ECO:0000256" key="1">
    <source>
        <dbReference type="PROSITE-ProRule" id="PRU00169"/>
    </source>
</evidence>
<protein>
    <submittedName>
        <fullName evidence="3">Response regulator</fullName>
    </submittedName>
</protein>
<dbReference type="SUPFAM" id="SSF52172">
    <property type="entry name" value="CheY-like"/>
    <property type="match status" value="1"/>
</dbReference>
<organism evidence="3 4">
    <name type="scientific">Sphingomonas qomolangmaensis</name>
    <dbReference type="NCBI Taxonomy" id="2918765"/>
    <lineage>
        <taxon>Bacteria</taxon>
        <taxon>Pseudomonadati</taxon>
        <taxon>Pseudomonadota</taxon>
        <taxon>Alphaproteobacteria</taxon>
        <taxon>Sphingomonadales</taxon>
        <taxon>Sphingomonadaceae</taxon>
        <taxon>Sphingomonas</taxon>
    </lineage>
</organism>
<name>A0ABY5LEK7_9SPHN</name>
<comment type="caution">
    <text evidence="1">Lacks conserved residue(s) required for the propagation of feature annotation.</text>
</comment>
<dbReference type="PROSITE" id="PS50110">
    <property type="entry name" value="RESPONSE_REGULATORY"/>
    <property type="match status" value="1"/>
</dbReference>
<dbReference type="InterPro" id="IPR001789">
    <property type="entry name" value="Sig_transdc_resp-reg_receiver"/>
</dbReference>
<evidence type="ECO:0000313" key="4">
    <source>
        <dbReference type="Proteomes" id="UP001058533"/>
    </source>
</evidence>
<keyword evidence="4" id="KW-1185">Reference proteome</keyword>
<accession>A0ABY5LEK7</accession>